<organism evidence="1">
    <name type="scientific">Anguilla anguilla</name>
    <name type="common">European freshwater eel</name>
    <name type="synonym">Muraena anguilla</name>
    <dbReference type="NCBI Taxonomy" id="7936"/>
    <lineage>
        <taxon>Eukaryota</taxon>
        <taxon>Metazoa</taxon>
        <taxon>Chordata</taxon>
        <taxon>Craniata</taxon>
        <taxon>Vertebrata</taxon>
        <taxon>Euteleostomi</taxon>
        <taxon>Actinopterygii</taxon>
        <taxon>Neopterygii</taxon>
        <taxon>Teleostei</taxon>
        <taxon>Anguilliformes</taxon>
        <taxon>Anguillidae</taxon>
        <taxon>Anguilla</taxon>
    </lineage>
</organism>
<dbReference type="AlphaFoldDB" id="A0A0E9RTJ3"/>
<accession>A0A0E9RTJ3</accession>
<protein>
    <submittedName>
        <fullName evidence="1">Uncharacterized protein</fullName>
    </submittedName>
</protein>
<reference evidence="1" key="1">
    <citation type="submission" date="2014-11" db="EMBL/GenBank/DDBJ databases">
        <authorList>
            <person name="Amaro Gonzalez C."/>
        </authorList>
    </citation>
    <scope>NUCLEOTIDE SEQUENCE</scope>
</reference>
<reference evidence="1" key="2">
    <citation type="journal article" date="2015" name="Fish Shellfish Immunol.">
        <title>Early steps in the European eel (Anguilla anguilla)-Vibrio vulnificus interaction in the gills: Role of the RtxA13 toxin.</title>
        <authorList>
            <person name="Callol A."/>
            <person name="Pajuelo D."/>
            <person name="Ebbesson L."/>
            <person name="Teles M."/>
            <person name="MacKenzie S."/>
            <person name="Amaro C."/>
        </authorList>
    </citation>
    <scope>NUCLEOTIDE SEQUENCE</scope>
</reference>
<proteinExistence type="predicted"/>
<name>A0A0E9RTJ3_ANGAN</name>
<sequence length="32" mass="3958">MRKILNKINNKGNELYFNLKKWENFICMLNIN</sequence>
<dbReference type="EMBL" id="GBXM01076400">
    <property type="protein sequence ID" value="JAH32177.1"/>
    <property type="molecule type" value="Transcribed_RNA"/>
</dbReference>
<evidence type="ECO:0000313" key="1">
    <source>
        <dbReference type="EMBL" id="JAH32177.1"/>
    </source>
</evidence>